<feature type="binding site" evidence="6">
    <location>
        <position position="105"/>
    </location>
    <ligand>
        <name>Mn(2+)</name>
        <dbReference type="ChEBI" id="CHEBI:29035"/>
    </ligand>
</feature>
<dbReference type="InParanoid" id="A0A0G4H2G3"/>
<feature type="chain" id="PRO_5005190847" description="Superoxide dismutase" evidence="8">
    <location>
        <begin position="20"/>
        <end position="243"/>
    </location>
</feature>
<dbReference type="PANTHER" id="PTHR43595:SF2">
    <property type="entry name" value="SMALL RIBOSOMAL SUBUNIT PROTEIN MS42"/>
    <property type="match status" value="1"/>
</dbReference>
<dbReference type="SUPFAM" id="SSF54719">
    <property type="entry name" value="Fe,Mn superoxide dismutase (SOD), C-terminal domain"/>
    <property type="match status" value="1"/>
</dbReference>
<proteinExistence type="inferred from homology"/>
<dbReference type="AlphaFoldDB" id="A0A0G4H2G3"/>
<keyword evidence="12" id="KW-1185">Reference proteome</keyword>
<dbReference type="PROSITE" id="PS00088">
    <property type="entry name" value="SOD_MN"/>
    <property type="match status" value="1"/>
</dbReference>
<gene>
    <name evidence="11" type="ORF">Vbra_19404</name>
</gene>
<evidence type="ECO:0000256" key="7">
    <source>
        <dbReference type="RuleBase" id="RU000414"/>
    </source>
</evidence>
<evidence type="ECO:0000256" key="1">
    <source>
        <dbReference type="ARBA" id="ARBA00001962"/>
    </source>
</evidence>
<keyword evidence="4 7" id="KW-0560">Oxidoreductase</keyword>
<organism evidence="11 12">
    <name type="scientific">Vitrella brassicaformis (strain CCMP3155)</name>
    <dbReference type="NCBI Taxonomy" id="1169540"/>
    <lineage>
        <taxon>Eukaryota</taxon>
        <taxon>Sar</taxon>
        <taxon>Alveolata</taxon>
        <taxon>Colpodellida</taxon>
        <taxon>Vitrellaceae</taxon>
        <taxon>Vitrella</taxon>
    </lineage>
</organism>
<reference evidence="11 12" key="1">
    <citation type="submission" date="2014-11" db="EMBL/GenBank/DDBJ databases">
        <authorList>
            <person name="Zhu J."/>
            <person name="Qi W."/>
            <person name="Song R."/>
        </authorList>
    </citation>
    <scope>NUCLEOTIDE SEQUENCE [LARGE SCALE GENOMIC DNA]</scope>
</reference>
<dbReference type="Pfam" id="PF02777">
    <property type="entry name" value="Sod_Fe_C"/>
    <property type="match status" value="1"/>
</dbReference>
<dbReference type="InterPro" id="IPR019833">
    <property type="entry name" value="Mn/Fe_SOD_BS"/>
</dbReference>
<evidence type="ECO:0000256" key="8">
    <source>
        <dbReference type="SAM" id="SignalP"/>
    </source>
</evidence>
<sequence length="243" mass="26984">MKMARALVGVLVMAVAAVAGPETNGQYEQKHLPYDFDFLEPAIDTKTMFVHWSTHYAGYVRNINLVVAEDENASAIVDKPLEIIQRDITTLGPFARNNAGGAYNHGFFWTILTSVSSSSQMKPSPALQAAIDKAFGSFDAMKESFSTAAKSVFGSGWAWLAVKDGELFVVSTANQNNPLMKGVNGRQEVLIPILGLDVWEHAYYLKYQNRRAEYIDAFWGIVNWDKVSQYFEEFASKGKPVPV</sequence>
<dbReference type="Pfam" id="PF00081">
    <property type="entry name" value="Sod_Fe_N"/>
    <property type="match status" value="1"/>
</dbReference>
<dbReference type="OrthoDB" id="239262at2759"/>
<dbReference type="InterPro" id="IPR036314">
    <property type="entry name" value="SOD_C_sf"/>
</dbReference>
<dbReference type="GO" id="GO:0005737">
    <property type="term" value="C:cytoplasm"/>
    <property type="evidence" value="ECO:0007669"/>
    <property type="project" value="TreeGrafter"/>
</dbReference>
<comment type="similarity">
    <text evidence="2 7">Belongs to the iron/manganese superoxide dismutase family.</text>
</comment>
<dbReference type="EC" id="1.15.1.1" evidence="7"/>
<dbReference type="FunFam" id="3.55.40.20:FF:000004">
    <property type="entry name" value="Superoxide dismutase [Fe]"/>
    <property type="match status" value="1"/>
</dbReference>
<dbReference type="Gene3D" id="1.10.287.990">
    <property type="entry name" value="Fe,Mn superoxide dismutase (SOD) domain"/>
    <property type="match status" value="1"/>
</dbReference>
<feature type="binding site" evidence="6">
    <location>
        <position position="51"/>
    </location>
    <ligand>
        <name>Mn(2+)</name>
        <dbReference type="ChEBI" id="CHEBI:29035"/>
    </ligand>
</feature>
<dbReference type="PANTHER" id="PTHR43595">
    <property type="entry name" value="37S RIBOSOMAL PROTEIN S26, MITOCHONDRIAL"/>
    <property type="match status" value="1"/>
</dbReference>
<comment type="function">
    <text evidence="7">Destroys radicals which are normally produced within the cells and which are toxic to biological systems.</text>
</comment>
<keyword evidence="8" id="KW-0732">Signal</keyword>
<comment type="catalytic activity">
    <reaction evidence="7">
        <text>2 superoxide + 2 H(+) = H2O2 + O2</text>
        <dbReference type="Rhea" id="RHEA:20696"/>
        <dbReference type="ChEBI" id="CHEBI:15378"/>
        <dbReference type="ChEBI" id="CHEBI:15379"/>
        <dbReference type="ChEBI" id="CHEBI:16240"/>
        <dbReference type="ChEBI" id="CHEBI:18421"/>
        <dbReference type="EC" id="1.15.1.1"/>
    </reaction>
</comment>
<dbReference type="GO" id="GO:0004784">
    <property type="term" value="F:superoxide dismutase activity"/>
    <property type="evidence" value="ECO:0007669"/>
    <property type="project" value="UniProtKB-EC"/>
</dbReference>
<feature type="signal peptide" evidence="8">
    <location>
        <begin position="1"/>
        <end position="19"/>
    </location>
</feature>
<evidence type="ECO:0000256" key="6">
    <source>
        <dbReference type="PIRSR" id="PIRSR000349-1"/>
    </source>
</evidence>
<evidence type="ECO:0000313" key="11">
    <source>
        <dbReference type="EMBL" id="CEM37809.1"/>
    </source>
</evidence>
<feature type="domain" description="Manganese/iron superoxide dismutase C-terminal" evidence="10">
    <location>
        <begin position="124"/>
        <end position="229"/>
    </location>
</feature>
<dbReference type="PRINTS" id="PR01703">
    <property type="entry name" value="MNSODISMTASE"/>
</dbReference>
<dbReference type="InterPro" id="IPR019831">
    <property type="entry name" value="Mn/Fe_SOD_N"/>
</dbReference>
<evidence type="ECO:0000259" key="9">
    <source>
        <dbReference type="Pfam" id="PF00081"/>
    </source>
</evidence>
<dbReference type="VEuPathDB" id="CryptoDB:Vbra_19404"/>
<dbReference type="GO" id="GO:0046872">
    <property type="term" value="F:metal ion binding"/>
    <property type="evidence" value="ECO:0007669"/>
    <property type="project" value="UniProtKB-KW"/>
</dbReference>
<dbReference type="InterPro" id="IPR019832">
    <property type="entry name" value="Mn/Fe_SOD_C"/>
</dbReference>
<evidence type="ECO:0000256" key="3">
    <source>
        <dbReference type="ARBA" id="ARBA00022723"/>
    </source>
</evidence>
<feature type="domain" description="Manganese/iron superoxide dismutase N-terminal" evidence="9">
    <location>
        <begin position="27"/>
        <end position="112"/>
    </location>
</feature>
<dbReference type="OMA" id="IMETHHA"/>
<keyword evidence="5" id="KW-0408">Iron</keyword>
<dbReference type="SUPFAM" id="SSF46609">
    <property type="entry name" value="Fe,Mn superoxide dismutase (SOD), N-terminal domain"/>
    <property type="match status" value="1"/>
</dbReference>
<dbReference type="Proteomes" id="UP000041254">
    <property type="component" value="Unassembled WGS sequence"/>
</dbReference>
<keyword evidence="3 6" id="KW-0479">Metal-binding</keyword>
<evidence type="ECO:0000256" key="5">
    <source>
        <dbReference type="ARBA" id="ARBA00023004"/>
    </source>
</evidence>
<feature type="binding site" evidence="6">
    <location>
        <position position="201"/>
    </location>
    <ligand>
        <name>Mn(2+)</name>
        <dbReference type="ChEBI" id="CHEBI:29035"/>
    </ligand>
</feature>
<dbReference type="InterPro" id="IPR036324">
    <property type="entry name" value="Mn/Fe_SOD_N_sf"/>
</dbReference>
<evidence type="ECO:0000259" key="10">
    <source>
        <dbReference type="Pfam" id="PF02777"/>
    </source>
</evidence>
<evidence type="ECO:0000313" key="12">
    <source>
        <dbReference type="Proteomes" id="UP000041254"/>
    </source>
</evidence>
<comment type="cofactor">
    <cofactor evidence="1">
        <name>Fe cation</name>
        <dbReference type="ChEBI" id="CHEBI:24875"/>
    </cofactor>
</comment>
<dbReference type="InterPro" id="IPR001189">
    <property type="entry name" value="Mn/Fe_SOD"/>
</dbReference>
<dbReference type="Gene3D" id="3.55.40.20">
    <property type="entry name" value="Iron/manganese superoxide dismutase, C-terminal domain"/>
    <property type="match status" value="1"/>
</dbReference>
<evidence type="ECO:0000256" key="2">
    <source>
        <dbReference type="ARBA" id="ARBA00008714"/>
    </source>
</evidence>
<name>A0A0G4H2G3_VITBC</name>
<feature type="binding site" evidence="6">
    <location>
        <position position="197"/>
    </location>
    <ligand>
        <name>Mn(2+)</name>
        <dbReference type="ChEBI" id="CHEBI:29035"/>
    </ligand>
</feature>
<dbReference type="PhylomeDB" id="A0A0G4H2G3"/>
<evidence type="ECO:0000256" key="4">
    <source>
        <dbReference type="ARBA" id="ARBA00023002"/>
    </source>
</evidence>
<protein>
    <recommendedName>
        <fullName evidence="7">Superoxide dismutase</fullName>
        <ecNumber evidence="7">1.15.1.1</ecNumber>
    </recommendedName>
</protein>
<dbReference type="PIRSF" id="PIRSF000349">
    <property type="entry name" value="SODismutase"/>
    <property type="match status" value="1"/>
</dbReference>
<dbReference type="EMBL" id="CDMY01000954">
    <property type="protein sequence ID" value="CEM37809.1"/>
    <property type="molecule type" value="Genomic_DNA"/>
</dbReference>
<accession>A0A0G4H2G3</accession>
<dbReference type="STRING" id="1169540.A0A0G4H2G3"/>